<dbReference type="EMBL" id="KQ085898">
    <property type="protein sequence ID" value="KLO18066.1"/>
    <property type="molecule type" value="Genomic_DNA"/>
</dbReference>
<keyword evidence="3" id="KW-1185">Reference proteome</keyword>
<reference evidence="2 3" key="1">
    <citation type="submission" date="2015-04" db="EMBL/GenBank/DDBJ databases">
        <title>Complete genome sequence of Schizopora paradoxa KUC8140, a cosmopolitan wood degrader in East Asia.</title>
        <authorList>
            <consortium name="DOE Joint Genome Institute"/>
            <person name="Min B."/>
            <person name="Park H."/>
            <person name="Jang Y."/>
            <person name="Kim J.-J."/>
            <person name="Kim K.H."/>
            <person name="Pangilinan J."/>
            <person name="Lipzen A."/>
            <person name="Riley R."/>
            <person name="Grigoriev I.V."/>
            <person name="Spatafora J.W."/>
            <person name="Choi I.-G."/>
        </authorList>
    </citation>
    <scope>NUCLEOTIDE SEQUENCE [LARGE SCALE GENOMIC DNA]</scope>
    <source>
        <strain evidence="2 3">KUC8140</strain>
    </source>
</reference>
<feature type="compositionally biased region" description="Basic residues" evidence="1">
    <location>
        <begin position="358"/>
        <end position="369"/>
    </location>
</feature>
<evidence type="ECO:0000256" key="1">
    <source>
        <dbReference type="SAM" id="MobiDB-lite"/>
    </source>
</evidence>
<feature type="compositionally biased region" description="Basic and acidic residues" evidence="1">
    <location>
        <begin position="41"/>
        <end position="59"/>
    </location>
</feature>
<dbReference type="OrthoDB" id="3438340at2759"/>
<feature type="region of interest" description="Disordered" evidence="1">
    <location>
        <begin position="301"/>
        <end position="383"/>
    </location>
</feature>
<sequence length="383" mass="41239">MLFEGAENAVDLEALQAQIDLSMSLTDQLVSSWLPKSVSNKTHDSKAKSVDAELQDVLRRPPRLGVGAPLPESSNASQREASQLKNKLAGKNKKRRLEDENENKGTEGDSSEEEGRGKRAKAESTTKRIRLDPFSAGQGKGRAKKFEGVNGEAKEISNGVPSDSLPHKNSAESSTSNLNALSILPETVSEDAFKGDSAADNLHPSQLSQPDINSSQASSTSKKKRKKNKKKILISNDHGSPFPALTDVNANEKADGHLPIVVLHSEGGSKLPSVNVFEKVHVEADPNVIASTAINGEAVFDSPEEEEWHGFESSDDDLEELSEQQNGPGPIAPSLLNLNGRSPSIDNTSSTTETPTNQKKKKRKRKKKTNSATVPQSDLISNS</sequence>
<feature type="compositionally biased region" description="Basic and acidic residues" evidence="1">
    <location>
        <begin position="96"/>
        <end position="131"/>
    </location>
</feature>
<accession>A0A0H2SLW8</accession>
<evidence type="ECO:0000313" key="2">
    <source>
        <dbReference type="EMBL" id="KLO18066.1"/>
    </source>
</evidence>
<organism evidence="2 3">
    <name type="scientific">Schizopora paradoxa</name>
    <dbReference type="NCBI Taxonomy" id="27342"/>
    <lineage>
        <taxon>Eukaryota</taxon>
        <taxon>Fungi</taxon>
        <taxon>Dikarya</taxon>
        <taxon>Basidiomycota</taxon>
        <taxon>Agaricomycotina</taxon>
        <taxon>Agaricomycetes</taxon>
        <taxon>Hymenochaetales</taxon>
        <taxon>Schizoporaceae</taxon>
        <taxon>Schizopora</taxon>
    </lineage>
</organism>
<feature type="compositionally biased region" description="Basic residues" evidence="1">
    <location>
        <begin position="221"/>
        <end position="232"/>
    </location>
</feature>
<dbReference type="Pfam" id="PF11595">
    <property type="entry name" value="DUF3245"/>
    <property type="match status" value="1"/>
</dbReference>
<evidence type="ECO:0000313" key="3">
    <source>
        <dbReference type="Proteomes" id="UP000053477"/>
    </source>
</evidence>
<feature type="compositionally biased region" description="Basic and acidic residues" evidence="1">
    <location>
        <begin position="144"/>
        <end position="155"/>
    </location>
</feature>
<feature type="compositionally biased region" description="Polar residues" evidence="1">
    <location>
        <begin position="370"/>
        <end position="383"/>
    </location>
</feature>
<dbReference type="AlphaFoldDB" id="A0A0H2SLW8"/>
<feature type="region of interest" description="Disordered" evidence="1">
    <location>
        <begin position="37"/>
        <end position="178"/>
    </location>
</feature>
<name>A0A0H2SLW8_9AGAM</name>
<gene>
    <name evidence="2" type="ORF">SCHPADRAFT_886516</name>
</gene>
<protein>
    <submittedName>
        <fullName evidence="2">Uncharacterized protein</fullName>
    </submittedName>
</protein>
<dbReference type="InParanoid" id="A0A0H2SLW8"/>
<feature type="compositionally biased region" description="Acidic residues" evidence="1">
    <location>
        <begin position="302"/>
        <end position="322"/>
    </location>
</feature>
<feature type="compositionally biased region" description="Polar residues" evidence="1">
    <location>
        <begin position="72"/>
        <end position="85"/>
    </location>
</feature>
<dbReference type="Proteomes" id="UP000053477">
    <property type="component" value="Unassembled WGS sequence"/>
</dbReference>
<proteinExistence type="predicted"/>
<dbReference type="InterPro" id="IPR021641">
    <property type="entry name" value="DUF3245"/>
</dbReference>
<feature type="compositionally biased region" description="Polar residues" evidence="1">
    <location>
        <begin position="336"/>
        <end position="357"/>
    </location>
</feature>
<feature type="region of interest" description="Disordered" evidence="1">
    <location>
        <begin position="192"/>
        <end position="248"/>
    </location>
</feature>